<name>A0A9N8D0J0_9ENTR</name>
<dbReference type="InterPro" id="IPR001387">
    <property type="entry name" value="Cro/C1-type_HTH"/>
</dbReference>
<feature type="domain" description="HTH cro/C1-type" evidence="1">
    <location>
        <begin position="219"/>
        <end position="237"/>
    </location>
</feature>
<keyword evidence="5" id="KW-1185">Reference proteome</keyword>
<evidence type="ECO:0000313" key="4">
    <source>
        <dbReference type="Proteomes" id="UP000834503"/>
    </source>
</evidence>
<dbReference type="Proteomes" id="UP000834503">
    <property type="component" value="Unassembled WGS sequence"/>
</dbReference>
<evidence type="ECO:0000313" key="2">
    <source>
        <dbReference type="EMBL" id="CAB5608550.1"/>
    </source>
</evidence>
<dbReference type="EMBL" id="CAIIUA010000005">
    <property type="protein sequence ID" value="CAC9266185.1"/>
    <property type="molecule type" value="Genomic_DNA"/>
</dbReference>
<protein>
    <recommendedName>
        <fullName evidence="1">HTH cro/C1-type domain-containing protein</fullName>
    </recommendedName>
</protein>
<dbReference type="AlphaFoldDB" id="A0A9N8D0J0"/>
<dbReference type="InterPro" id="IPR051934">
    <property type="entry name" value="Phage_Tail_Fiber_Structural"/>
</dbReference>
<comment type="caution">
    <text evidence="2">The sequence shown here is derived from an EMBL/GenBank/DDBJ whole genome shotgun (WGS) entry which is preliminary data.</text>
</comment>
<dbReference type="PROSITE" id="PS50943">
    <property type="entry name" value="HTH_CROC1"/>
    <property type="match status" value="1"/>
</dbReference>
<dbReference type="PANTHER" id="PTHR35191">
    <property type="entry name" value="PROPHAGE SIDE TAIL FIBER PROTEIN HOMOLOG STFQ-RELATED"/>
    <property type="match status" value="1"/>
</dbReference>
<proteinExistence type="predicted"/>
<dbReference type="EMBL" id="CAHPQX010000054">
    <property type="protein sequence ID" value="CAB5608550.1"/>
    <property type="molecule type" value="Genomic_DNA"/>
</dbReference>
<sequence length="682" mass="72942">MVADVVVSSIKSFPEATSLALVSDLQFNEPYSSAALNRKFRGIVNPGFYGGFLPSPAGGLNLKISSGEEGGTASINIDKYYQMTVRQQADVTMPVTAGKKVIVVLEATYVLGQETYQVNCKSAVQAAEIKFLEEGTALRQNQLELCTVTVPAGAPELTEEMIDVSRRLNKTVGITLSSEIDSDADHIAASSHAVKKAVKAARDETEKQIEELVDGAPASLDTLKKIANAINNDPDFFNTLTAILKLKAPLESPALTGIPTVPTPPLSVSNKQIANTEYVQAAVAALVGSSPEALDTLAELAEALGNDPNFATTMLNKLAGKQPLDNTLTNLSGKDVAGLIQYLGLVETVNRAAGSLQKDQNGADVPQPDWFVRNIGAARAFSGTVSIGGGGNWTTAEFIAWLESQGAFNHPYWMCKGLWAYADNRVITDTGCGNIQLAGAVVEVMGVRDAMTIRVTTPTSSTGGVVNAQFTYVNHGGGYPATWRRDFNTANKPTSEDVGALPITGGALRGPLRFLFQGARPDANCMIANDDTSGILSCAYGYYQDRFDIHFYDEKGAWASNPLTISRDGSTSIHGYLAVFGAIDTTEGIYDKGNRVYSPVNPPPAPNLSGYATQQWVLQNFVQNIDLTAPAEVGFWDGRGYPRGTDGAAMHNFNMVGGSSNVGNFIVRYTRKQVNNTWYVIN</sequence>
<dbReference type="RefSeq" id="WP_239181677.1">
    <property type="nucleotide sequence ID" value="NZ_CAHPQT010000019.1"/>
</dbReference>
<reference evidence="2" key="1">
    <citation type="submission" date="2020-05" db="EMBL/GenBank/DDBJ databases">
        <authorList>
            <person name="Delgado-Blas J."/>
        </authorList>
    </citation>
    <scope>NUCLEOTIDE SEQUENCE</scope>
    <source>
        <strain evidence="2">BB1459</strain>
        <strain evidence="3">BB1480</strain>
    </source>
</reference>
<accession>A0A9N8D0J0</accession>
<evidence type="ECO:0000259" key="1">
    <source>
        <dbReference type="PROSITE" id="PS50943"/>
    </source>
</evidence>
<dbReference type="PANTHER" id="PTHR35191:SF1">
    <property type="entry name" value="PROPHAGE SIDE TAIL FIBER PROTEIN HOMOLOG STFQ-RELATED"/>
    <property type="match status" value="1"/>
</dbReference>
<organism evidence="2 4">
    <name type="scientific">Citrobacter werkmanii</name>
    <dbReference type="NCBI Taxonomy" id="67827"/>
    <lineage>
        <taxon>Bacteria</taxon>
        <taxon>Pseudomonadati</taxon>
        <taxon>Pseudomonadota</taxon>
        <taxon>Gammaproteobacteria</taxon>
        <taxon>Enterobacterales</taxon>
        <taxon>Enterobacteriaceae</taxon>
        <taxon>Citrobacter</taxon>
        <taxon>Citrobacter freundii complex</taxon>
    </lineage>
</organism>
<gene>
    <name evidence="2" type="ORF">GHA_05600</name>
    <name evidence="3" type="ORF">TML_06000</name>
</gene>
<evidence type="ECO:0000313" key="3">
    <source>
        <dbReference type="EMBL" id="CAC9266185.1"/>
    </source>
</evidence>
<dbReference type="Proteomes" id="UP000837205">
    <property type="component" value="Unassembled WGS sequence"/>
</dbReference>
<evidence type="ECO:0000313" key="5">
    <source>
        <dbReference type="Proteomes" id="UP000837205"/>
    </source>
</evidence>